<dbReference type="KEGG" id="och:CES85_3812"/>
<keyword evidence="1" id="KW-0614">Plasmid</keyword>
<sequence>MFFCMASSVHRIRAKLSRTTPLVLMAIAAYAEIVDRICKL</sequence>
<dbReference type="AlphaFoldDB" id="A0A248UQ70"/>
<evidence type="ECO:0000313" key="1">
    <source>
        <dbReference type="EMBL" id="ASV88700.1"/>
    </source>
</evidence>
<geneLocation type="plasmid" evidence="1 2">
    <name>unnamed1</name>
</geneLocation>
<accession>A0A248UQ70</accession>
<gene>
    <name evidence="1" type="ORF">CES85_3812</name>
</gene>
<proteinExistence type="predicted"/>
<protein>
    <submittedName>
        <fullName evidence="1">Uncharacterized protein</fullName>
    </submittedName>
</protein>
<name>A0A248UQ70_9HYPH</name>
<reference evidence="1 2" key="1">
    <citation type="submission" date="2017-07" db="EMBL/GenBank/DDBJ databases">
        <title>Phylogenetic study on the rhizospheric bacterium Ochrobactrum sp. A44.</title>
        <authorList>
            <person name="Krzyzanowska D.M."/>
            <person name="Ossowicki A."/>
            <person name="Rajewska M."/>
            <person name="Maciag T."/>
            <person name="Kaczynski Z."/>
            <person name="Czerwicka M."/>
            <person name="Jafra S."/>
        </authorList>
    </citation>
    <scope>NUCLEOTIDE SEQUENCE [LARGE SCALE GENOMIC DNA]</scope>
    <source>
        <strain evidence="1 2">A44</strain>
        <plasmid evidence="1 2">unnamed1</plasmid>
    </source>
</reference>
<dbReference type="EMBL" id="CP022605">
    <property type="protein sequence ID" value="ASV88700.1"/>
    <property type="molecule type" value="Genomic_DNA"/>
</dbReference>
<dbReference type="Proteomes" id="UP000215256">
    <property type="component" value="Plasmid unnamed1"/>
</dbReference>
<evidence type="ECO:0000313" key="2">
    <source>
        <dbReference type="Proteomes" id="UP000215256"/>
    </source>
</evidence>
<organism evidence="1 2">
    <name type="scientific">Ochrobactrum quorumnocens</name>
    <dbReference type="NCBI Taxonomy" id="271865"/>
    <lineage>
        <taxon>Bacteria</taxon>
        <taxon>Pseudomonadati</taxon>
        <taxon>Pseudomonadota</taxon>
        <taxon>Alphaproteobacteria</taxon>
        <taxon>Hyphomicrobiales</taxon>
        <taxon>Brucellaceae</taxon>
        <taxon>Brucella/Ochrobactrum group</taxon>
        <taxon>Ochrobactrum</taxon>
    </lineage>
</organism>